<evidence type="ECO:0000313" key="2">
    <source>
        <dbReference type="Proteomes" id="UP000436006"/>
    </source>
</evidence>
<dbReference type="Proteomes" id="UP000436006">
    <property type="component" value="Unassembled WGS sequence"/>
</dbReference>
<dbReference type="RefSeq" id="WP_157589695.1">
    <property type="nucleotide sequence ID" value="NZ_WPIN01000019.1"/>
</dbReference>
<evidence type="ECO:0000313" key="1">
    <source>
        <dbReference type="EMBL" id="MVM34874.1"/>
    </source>
</evidence>
<keyword evidence="2" id="KW-1185">Reference proteome</keyword>
<dbReference type="AlphaFoldDB" id="A0A7K1SM66"/>
<name>A0A7K1SM66_9BACT</name>
<dbReference type="EMBL" id="WPIN01000019">
    <property type="protein sequence ID" value="MVM34874.1"/>
    <property type="molecule type" value="Genomic_DNA"/>
</dbReference>
<proteinExistence type="predicted"/>
<accession>A0A7K1SM66</accession>
<gene>
    <name evidence="1" type="ORF">GO755_32900</name>
</gene>
<organism evidence="1 2">
    <name type="scientific">Spirosoma arboris</name>
    <dbReference type="NCBI Taxonomy" id="2682092"/>
    <lineage>
        <taxon>Bacteria</taxon>
        <taxon>Pseudomonadati</taxon>
        <taxon>Bacteroidota</taxon>
        <taxon>Cytophagia</taxon>
        <taxon>Cytophagales</taxon>
        <taxon>Cytophagaceae</taxon>
        <taxon>Spirosoma</taxon>
    </lineage>
</organism>
<sequence>MAKVFTVISESQVITAKVGDKTTLVNASTGNIFLTDDATNTALNPTNPELQPIP</sequence>
<reference evidence="1 2" key="1">
    <citation type="submission" date="2019-12" db="EMBL/GenBank/DDBJ databases">
        <title>Spirosoma sp. HMF4905 genome sequencing and assembly.</title>
        <authorList>
            <person name="Kang H."/>
            <person name="Cha I."/>
            <person name="Kim H."/>
            <person name="Joh K."/>
        </authorList>
    </citation>
    <scope>NUCLEOTIDE SEQUENCE [LARGE SCALE GENOMIC DNA]</scope>
    <source>
        <strain evidence="1 2">HMF4905</strain>
    </source>
</reference>
<comment type="caution">
    <text evidence="1">The sequence shown here is derived from an EMBL/GenBank/DDBJ whole genome shotgun (WGS) entry which is preliminary data.</text>
</comment>
<protein>
    <submittedName>
        <fullName evidence="1">Uncharacterized protein</fullName>
    </submittedName>
</protein>